<reference evidence="1 2" key="1">
    <citation type="journal article" date="2023" name="Science">
        <title>Complex scaffold remodeling in plant triterpene biosynthesis.</title>
        <authorList>
            <person name="De La Pena R."/>
            <person name="Hodgson H."/>
            <person name="Liu J.C."/>
            <person name="Stephenson M.J."/>
            <person name="Martin A.C."/>
            <person name="Owen C."/>
            <person name="Harkess A."/>
            <person name="Leebens-Mack J."/>
            <person name="Jimenez L.E."/>
            <person name="Osbourn A."/>
            <person name="Sattely E.S."/>
        </authorList>
    </citation>
    <scope>NUCLEOTIDE SEQUENCE [LARGE SCALE GENOMIC DNA]</scope>
    <source>
        <strain evidence="2">cv. JPN11</strain>
        <tissue evidence="1">Leaf</tissue>
    </source>
</reference>
<dbReference type="EMBL" id="CM051403">
    <property type="protein sequence ID" value="KAJ4709619.1"/>
    <property type="molecule type" value="Genomic_DNA"/>
</dbReference>
<evidence type="ECO:0000313" key="1">
    <source>
        <dbReference type="EMBL" id="KAJ4709619.1"/>
    </source>
</evidence>
<proteinExistence type="predicted"/>
<dbReference type="Proteomes" id="UP001164539">
    <property type="component" value="Chromosome 10"/>
</dbReference>
<sequence>MERNLRKPSWVCTLIVQCSLCFALYVALNLGHPQKSVNQKRNGRKSLDFNFISVTGGFRPLEQQIPLLKQMENVARSYETRFVVSTSEFGEDDPLRQNASRLFPSLKLPWYITKTSKEKEIGYFQEQIKLPHGETLDVIGIDTGSLQETNLTALSSGAGDNQLNWLTRTLEATNSHWCMVVGFHPLDVCEEQKNQVEAKQIYEHLHQMFMKFGVNAYLSKHGCIKRSHQDSVTYIENPDPFGLGNGREMVDGFLLHRVSSLEIVTYFISLEGKVKQKKVIRQRGKEAM</sequence>
<accession>A0ACC1XED5</accession>
<keyword evidence="2" id="KW-1185">Reference proteome</keyword>
<comment type="caution">
    <text evidence="1">The sequence shown here is derived from an EMBL/GenBank/DDBJ whole genome shotgun (WGS) entry which is preliminary data.</text>
</comment>
<name>A0ACC1XED5_MELAZ</name>
<organism evidence="1 2">
    <name type="scientific">Melia azedarach</name>
    <name type="common">Chinaberry tree</name>
    <dbReference type="NCBI Taxonomy" id="155640"/>
    <lineage>
        <taxon>Eukaryota</taxon>
        <taxon>Viridiplantae</taxon>
        <taxon>Streptophyta</taxon>
        <taxon>Embryophyta</taxon>
        <taxon>Tracheophyta</taxon>
        <taxon>Spermatophyta</taxon>
        <taxon>Magnoliopsida</taxon>
        <taxon>eudicotyledons</taxon>
        <taxon>Gunneridae</taxon>
        <taxon>Pentapetalae</taxon>
        <taxon>rosids</taxon>
        <taxon>malvids</taxon>
        <taxon>Sapindales</taxon>
        <taxon>Meliaceae</taxon>
        <taxon>Melia</taxon>
    </lineage>
</organism>
<evidence type="ECO:0000313" key="2">
    <source>
        <dbReference type="Proteomes" id="UP001164539"/>
    </source>
</evidence>
<protein>
    <submittedName>
        <fullName evidence="1">Calcineurin-like metallo-phosphoesterase superfamily protein</fullName>
    </submittedName>
</protein>
<gene>
    <name evidence="1" type="ORF">OWV82_019384</name>
</gene>